<evidence type="ECO:0000256" key="1">
    <source>
        <dbReference type="SAM" id="Phobius"/>
    </source>
</evidence>
<feature type="transmembrane region" description="Helical" evidence="1">
    <location>
        <begin position="175"/>
        <end position="195"/>
    </location>
</feature>
<dbReference type="EMBL" id="PCWM01000017">
    <property type="protein sequence ID" value="PIR03345.1"/>
    <property type="molecule type" value="Genomic_DNA"/>
</dbReference>
<feature type="non-terminal residue" evidence="2">
    <location>
        <position position="286"/>
    </location>
</feature>
<proteinExistence type="predicted"/>
<keyword evidence="1" id="KW-0812">Transmembrane</keyword>
<protein>
    <recommendedName>
        <fullName evidence="4">O-antigen polymerase</fullName>
    </recommendedName>
</protein>
<accession>A0A2H0N5G7</accession>
<comment type="caution">
    <text evidence="2">The sequence shown here is derived from an EMBL/GenBank/DDBJ whole genome shotgun (WGS) entry which is preliminary data.</text>
</comment>
<dbReference type="InterPro" id="IPR051533">
    <property type="entry name" value="WaaL-like"/>
</dbReference>
<dbReference type="PANTHER" id="PTHR37422:SF13">
    <property type="entry name" value="LIPOPOLYSACCHARIDE BIOSYNTHESIS PROTEIN PA4999-RELATED"/>
    <property type="match status" value="1"/>
</dbReference>
<feature type="transmembrane region" description="Helical" evidence="1">
    <location>
        <begin position="265"/>
        <end position="283"/>
    </location>
</feature>
<organism evidence="2 3">
    <name type="scientific">Candidatus Magasanikbacteria bacterium CG11_big_fil_rev_8_21_14_0_20_43_7</name>
    <dbReference type="NCBI Taxonomy" id="1974654"/>
    <lineage>
        <taxon>Bacteria</taxon>
        <taxon>Candidatus Magasanikiibacteriota</taxon>
    </lineage>
</organism>
<evidence type="ECO:0000313" key="3">
    <source>
        <dbReference type="Proteomes" id="UP000229782"/>
    </source>
</evidence>
<feature type="transmembrane region" description="Helical" evidence="1">
    <location>
        <begin position="105"/>
        <end position="124"/>
    </location>
</feature>
<dbReference type="Proteomes" id="UP000229782">
    <property type="component" value="Unassembled WGS sequence"/>
</dbReference>
<evidence type="ECO:0008006" key="4">
    <source>
        <dbReference type="Google" id="ProtNLM"/>
    </source>
</evidence>
<feature type="transmembrane region" description="Helical" evidence="1">
    <location>
        <begin position="79"/>
        <end position="99"/>
    </location>
</feature>
<feature type="transmembrane region" description="Helical" evidence="1">
    <location>
        <begin position="215"/>
        <end position="235"/>
    </location>
</feature>
<reference evidence="2 3" key="1">
    <citation type="submission" date="2017-09" db="EMBL/GenBank/DDBJ databases">
        <title>Depth-based differentiation of microbial function through sediment-hosted aquifers and enrichment of novel symbionts in the deep terrestrial subsurface.</title>
        <authorList>
            <person name="Probst A.J."/>
            <person name="Ladd B."/>
            <person name="Jarett J.K."/>
            <person name="Geller-Mcgrath D.E."/>
            <person name="Sieber C.M."/>
            <person name="Emerson J.B."/>
            <person name="Anantharaman K."/>
            <person name="Thomas B.C."/>
            <person name="Malmstrom R."/>
            <person name="Stieglmeier M."/>
            <person name="Klingl A."/>
            <person name="Woyke T."/>
            <person name="Ryan C.M."/>
            <person name="Banfield J.F."/>
        </authorList>
    </citation>
    <scope>NUCLEOTIDE SEQUENCE [LARGE SCALE GENOMIC DNA]</scope>
    <source>
        <strain evidence="2">CG11_big_fil_rev_8_21_14_0_20_43_7</strain>
    </source>
</reference>
<feature type="transmembrane region" description="Helical" evidence="1">
    <location>
        <begin position="241"/>
        <end position="258"/>
    </location>
</feature>
<dbReference type="AlphaFoldDB" id="A0A2H0N5G7"/>
<dbReference type="PANTHER" id="PTHR37422">
    <property type="entry name" value="TEICHURONIC ACID BIOSYNTHESIS PROTEIN TUAE"/>
    <property type="match status" value="1"/>
</dbReference>
<name>A0A2H0N5G7_9BACT</name>
<keyword evidence="1" id="KW-1133">Transmembrane helix</keyword>
<feature type="transmembrane region" description="Helical" evidence="1">
    <location>
        <begin position="136"/>
        <end position="155"/>
    </location>
</feature>
<feature type="transmembrane region" description="Helical" evidence="1">
    <location>
        <begin position="38"/>
        <end position="59"/>
    </location>
</feature>
<sequence length="286" mass="32050">MLLITLYTLLFTFLTWHRFSHGVFLLFLLLPTYLLRFSLGPLPVTLLEVMIWIVCIIGLLKHARHIEESIMTLFRKHTLFTIGTTLFLIAATISVFTALDLRAAAGEWKAFYIEPFVLFLILYVSRDQLEAKTDIILPLMLCGIATAGLAIYQHFTGWMVPFAFWENDETYRVTAWYGFPNGVGLFLASLVPLAIYEVWQKIFSSQNDDWGVGRVGSWILCTVAILLLCTAPLAVFYAKSTGGLIGIAAGIGTLLLLNKRTRWPAVILGIACLGIVFLTPQLQGVR</sequence>
<evidence type="ECO:0000313" key="2">
    <source>
        <dbReference type="EMBL" id="PIR03345.1"/>
    </source>
</evidence>
<gene>
    <name evidence="2" type="ORF">COV60_00855</name>
</gene>
<keyword evidence="1" id="KW-0472">Membrane</keyword>